<dbReference type="InterPro" id="IPR013035">
    <property type="entry name" value="PEP_carboxykinase_C"/>
</dbReference>
<name>A0A7D4PX10_9SPHI</name>
<comment type="subcellular location">
    <subcellularLocation>
        <location evidence="10">Cytoplasm</location>
    </subcellularLocation>
</comment>
<feature type="binding site" evidence="10">
    <location>
        <position position="197"/>
    </location>
    <ligand>
        <name>Mn(2+)</name>
        <dbReference type="ChEBI" id="CHEBI:29035"/>
    </ligand>
</feature>
<dbReference type="InterPro" id="IPR001272">
    <property type="entry name" value="PEP_carboxykinase_ATP"/>
</dbReference>
<feature type="binding site" evidence="10">
    <location>
        <position position="281"/>
    </location>
    <ligand>
        <name>ATP</name>
        <dbReference type="ChEBI" id="CHEBI:30616"/>
    </ligand>
</feature>
<dbReference type="NCBIfam" id="NF006820">
    <property type="entry name" value="PRK09344.1-2"/>
    <property type="match status" value="1"/>
</dbReference>
<feature type="binding site" evidence="10">
    <location>
        <begin position="232"/>
        <end position="240"/>
    </location>
    <ligand>
        <name>ATP</name>
        <dbReference type="ChEBI" id="CHEBI:30616"/>
    </ligand>
</feature>
<dbReference type="GO" id="GO:0016301">
    <property type="term" value="F:kinase activity"/>
    <property type="evidence" value="ECO:0007669"/>
    <property type="project" value="UniProtKB-KW"/>
</dbReference>
<feature type="binding site" evidence="10">
    <location>
        <position position="56"/>
    </location>
    <ligand>
        <name>substrate</name>
    </ligand>
</feature>
<evidence type="ECO:0000313" key="12">
    <source>
        <dbReference type="Proteomes" id="UP000505355"/>
    </source>
</evidence>
<accession>A0A7D4PX10</accession>
<feature type="binding site" evidence="10">
    <location>
        <position position="191"/>
    </location>
    <ligand>
        <name>substrate</name>
    </ligand>
</feature>
<dbReference type="SUPFAM" id="SSF53795">
    <property type="entry name" value="PEP carboxykinase-like"/>
    <property type="match status" value="1"/>
</dbReference>
<proteinExistence type="inferred from homology"/>
<reference evidence="11 12" key="1">
    <citation type="submission" date="2020-05" db="EMBL/GenBank/DDBJ databases">
        <title>Mucilaginibacter mali sp. nov.</title>
        <authorList>
            <person name="Kim H.S."/>
            <person name="Lee K.C."/>
            <person name="Suh M.K."/>
            <person name="Kim J.-S."/>
            <person name="Han K.-I."/>
            <person name="Eom M.K."/>
            <person name="Shin Y.K."/>
            <person name="Lee J.-S."/>
        </authorList>
    </citation>
    <scope>NUCLEOTIDE SEQUENCE [LARGE SCALE GENOMIC DNA]</scope>
    <source>
        <strain evidence="11 12">G2-14</strain>
    </source>
</reference>
<keyword evidence="10" id="KW-0464">Manganese</keyword>
<feature type="binding site" evidence="10">
    <location>
        <position position="216"/>
    </location>
    <ligand>
        <name>Mn(2+)</name>
        <dbReference type="ChEBI" id="CHEBI:29035"/>
    </ligand>
</feature>
<sequence length="529" mass="58853">MPVELPFSLAYLGLKNKDIRRNLPVSELVRQTLSTKQGFMADSGAVMCDTGVFTGRAPKDKFIVNDETTEYLVWWGEVNQSFSKSGFEQLYQKVLVYLANKTLYINDGYACAADAYRINLRVITEYPWQALFANNLFLRLKESELADFNEDWLIISVPGFFATPHQDGTNSSNFTIINFEKKVILIGGTAYTGEIKKAVFTVLNYLLPQKRVLPMHCSANIGLDGQTALFFGLSGTGKTTLSADAERQLIGDDEHGWDDNQIFNFEGGCYAKCVNLTRAKEPQIYKAIKYGTLLENTSFFPESNQVNFADITETENTRAAYPIHNMDNVAVPSIGKSPKNIFFLTNDAFGVLPPISKLTADQAIYHFISGYTAKVAGTEVGIKQPITTFSACYAKPFLPLHPMTYALMLGKKLKKEKINVWLVNTGWTGGNYGTGQRIALAYTRALIKAALSGDLNTVEYGIDITFGLSFPKTCPNVPQEMLNPETNWADNSQYRVTAKILALAFTKNFNQYKNYAAETIVQAGPRVSI</sequence>
<keyword evidence="5 10" id="KW-0547">Nucleotide-binding</keyword>
<dbReference type="Gene3D" id="3.90.228.20">
    <property type="match status" value="1"/>
</dbReference>
<keyword evidence="8 10" id="KW-0456">Lyase</keyword>
<keyword evidence="11" id="KW-0808">Transferase</keyword>
<evidence type="ECO:0000256" key="4">
    <source>
        <dbReference type="ARBA" id="ARBA00022432"/>
    </source>
</evidence>
<feature type="binding site" evidence="10">
    <location>
        <position position="443"/>
    </location>
    <ligand>
        <name>ATP</name>
        <dbReference type="ChEBI" id="CHEBI:30616"/>
    </ligand>
</feature>
<keyword evidence="6 10" id="KW-0210">Decarboxylase</keyword>
<evidence type="ECO:0000256" key="9">
    <source>
        <dbReference type="ARBA" id="ARBA00047371"/>
    </source>
</evidence>
<evidence type="ECO:0000256" key="5">
    <source>
        <dbReference type="ARBA" id="ARBA00022741"/>
    </source>
</evidence>
<feature type="binding site" evidence="10">
    <location>
        <position position="216"/>
    </location>
    <ligand>
        <name>ATP</name>
        <dbReference type="ChEBI" id="CHEBI:30616"/>
    </ligand>
</feature>
<dbReference type="PANTHER" id="PTHR30031:SF0">
    <property type="entry name" value="PHOSPHOENOLPYRUVATE CARBOXYKINASE (ATP)"/>
    <property type="match status" value="1"/>
</dbReference>
<dbReference type="KEGG" id="mmab:HQ865_25415"/>
<evidence type="ECO:0000256" key="7">
    <source>
        <dbReference type="ARBA" id="ARBA00022840"/>
    </source>
</evidence>
<comment type="catalytic activity">
    <reaction evidence="9 10">
        <text>oxaloacetate + ATP = phosphoenolpyruvate + ADP + CO2</text>
        <dbReference type="Rhea" id="RHEA:18617"/>
        <dbReference type="ChEBI" id="CHEBI:16452"/>
        <dbReference type="ChEBI" id="CHEBI:16526"/>
        <dbReference type="ChEBI" id="CHEBI:30616"/>
        <dbReference type="ChEBI" id="CHEBI:58702"/>
        <dbReference type="ChEBI" id="CHEBI:456216"/>
        <dbReference type="EC" id="4.1.1.49"/>
    </reaction>
</comment>
<evidence type="ECO:0000256" key="3">
    <source>
        <dbReference type="ARBA" id="ARBA00012363"/>
    </source>
</evidence>
<feature type="binding site" evidence="10">
    <location>
        <position position="318"/>
    </location>
    <ligand>
        <name>substrate</name>
    </ligand>
</feature>
<comment type="function">
    <text evidence="10">Involved in the gluconeogenesis. Catalyzes the conversion of oxaloacetate (OAA) to phosphoenolpyruvate (PEP) through direct phosphoryl transfer between the nucleoside triphosphate and OAA.</text>
</comment>
<dbReference type="InterPro" id="IPR008210">
    <property type="entry name" value="PEP_carboxykinase_N"/>
</dbReference>
<dbReference type="PIRSF" id="PIRSF006294">
    <property type="entry name" value="PEP_crbxkin"/>
    <property type="match status" value="1"/>
</dbReference>
<dbReference type="EC" id="4.1.1.49" evidence="3 10"/>
<evidence type="ECO:0000256" key="1">
    <source>
        <dbReference type="ARBA" id="ARBA00004742"/>
    </source>
</evidence>
<dbReference type="Pfam" id="PF01293">
    <property type="entry name" value="PEPCK_ATP"/>
    <property type="match status" value="1"/>
</dbReference>
<evidence type="ECO:0000256" key="8">
    <source>
        <dbReference type="ARBA" id="ARBA00023239"/>
    </source>
</evidence>
<dbReference type="GO" id="GO:0046872">
    <property type="term" value="F:metal ion binding"/>
    <property type="evidence" value="ECO:0007669"/>
    <property type="project" value="UniProtKB-KW"/>
</dbReference>
<comment type="similarity">
    <text evidence="2 10">Belongs to the phosphoenolpyruvate carboxykinase (ATP) family.</text>
</comment>
<dbReference type="GO" id="GO:0004612">
    <property type="term" value="F:phosphoenolpyruvate carboxykinase (ATP) activity"/>
    <property type="evidence" value="ECO:0007669"/>
    <property type="project" value="UniProtKB-UniRule"/>
</dbReference>
<evidence type="ECO:0000256" key="10">
    <source>
        <dbReference type="HAMAP-Rule" id="MF_00453"/>
    </source>
</evidence>
<keyword evidence="7 10" id="KW-0067">ATP-binding</keyword>
<keyword evidence="12" id="KW-1185">Reference proteome</keyword>
<dbReference type="EMBL" id="CP054139">
    <property type="protein sequence ID" value="QKJ32948.1"/>
    <property type="molecule type" value="Genomic_DNA"/>
</dbReference>
<feature type="binding site" evidence="10">
    <location>
        <position position="318"/>
    </location>
    <ligand>
        <name>ATP</name>
        <dbReference type="ChEBI" id="CHEBI:30616"/>
    </ligand>
</feature>
<gene>
    <name evidence="10 11" type="primary">pckA</name>
    <name evidence="11" type="ORF">HQ865_25415</name>
</gene>
<dbReference type="NCBIfam" id="NF006821">
    <property type="entry name" value="PRK09344.1-3"/>
    <property type="match status" value="1"/>
</dbReference>
<dbReference type="NCBIfam" id="TIGR00224">
    <property type="entry name" value="pckA"/>
    <property type="match status" value="1"/>
</dbReference>
<organism evidence="11 12">
    <name type="scientific">Mucilaginibacter mali</name>
    <dbReference type="NCBI Taxonomy" id="2740462"/>
    <lineage>
        <taxon>Bacteria</taxon>
        <taxon>Pseudomonadati</taxon>
        <taxon>Bacteroidota</taxon>
        <taxon>Sphingobacteriia</taxon>
        <taxon>Sphingobacteriales</taxon>
        <taxon>Sphingobacteriaceae</taxon>
        <taxon>Mucilaginibacter</taxon>
    </lineage>
</organism>
<dbReference type="PANTHER" id="PTHR30031">
    <property type="entry name" value="PHOSPHOENOLPYRUVATE CARBOXYKINASE ATP"/>
    <property type="match status" value="1"/>
</dbReference>
<feature type="binding site" evidence="10">
    <location>
        <position position="197"/>
    </location>
    <ligand>
        <name>ATP</name>
        <dbReference type="ChEBI" id="CHEBI:30616"/>
    </ligand>
</feature>
<feature type="binding site" evidence="10">
    <location>
        <position position="253"/>
    </location>
    <ligand>
        <name>Mn(2+)</name>
        <dbReference type="ChEBI" id="CHEBI:29035"/>
    </ligand>
</feature>
<feature type="binding site" evidence="10">
    <location>
        <position position="197"/>
    </location>
    <ligand>
        <name>substrate</name>
    </ligand>
</feature>
<dbReference type="GO" id="GO:0005829">
    <property type="term" value="C:cytosol"/>
    <property type="evidence" value="ECO:0007669"/>
    <property type="project" value="TreeGrafter"/>
</dbReference>
<evidence type="ECO:0000313" key="11">
    <source>
        <dbReference type="EMBL" id="QKJ32948.1"/>
    </source>
</evidence>
<keyword evidence="10" id="KW-0963">Cytoplasm</keyword>
<dbReference type="Gene3D" id="2.170.8.10">
    <property type="entry name" value="Phosphoenolpyruvate Carboxykinase, domain 2"/>
    <property type="match status" value="1"/>
</dbReference>
<dbReference type="RefSeq" id="WP_173417593.1">
    <property type="nucleotide sequence ID" value="NZ_CP054139.1"/>
</dbReference>
<keyword evidence="11" id="KW-0670">Pyruvate</keyword>
<comment type="pathway">
    <text evidence="1 10">Carbohydrate biosynthesis; gluconeogenesis.</text>
</comment>
<feature type="binding site" evidence="10">
    <location>
        <begin position="437"/>
        <end position="438"/>
    </location>
    <ligand>
        <name>ATP</name>
        <dbReference type="ChEBI" id="CHEBI:30616"/>
    </ligand>
</feature>
<dbReference type="GO" id="GO:0006094">
    <property type="term" value="P:gluconeogenesis"/>
    <property type="evidence" value="ECO:0007669"/>
    <property type="project" value="UniProtKB-UniRule"/>
</dbReference>
<dbReference type="Proteomes" id="UP000505355">
    <property type="component" value="Chromosome"/>
</dbReference>
<dbReference type="UniPathway" id="UPA00138"/>
<dbReference type="GO" id="GO:0005524">
    <property type="term" value="F:ATP binding"/>
    <property type="evidence" value="ECO:0007669"/>
    <property type="project" value="UniProtKB-UniRule"/>
</dbReference>
<evidence type="ECO:0000256" key="6">
    <source>
        <dbReference type="ARBA" id="ARBA00022793"/>
    </source>
</evidence>
<evidence type="ECO:0000256" key="2">
    <source>
        <dbReference type="ARBA" id="ARBA00006052"/>
    </source>
</evidence>
<dbReference type="Gene3D" id="3.40.449.10">
    <property type="entry name" value="Phosphoenolpyruvate Carboxykinase, domain 1"/>
    <property type="match status" value="1"/>
</dbReference>
<keyword evidence="10" id="KW-0479">Metal-binding</keyword>
<comment type="cofactor">
    <cofactor evidence="10">
        <name>Mn(2+)</name>
        <dbReference type="ChEBI" id="CHEBI:29035"/>
    </cofactor>
    <text evidence="10">Binds 1 Mn(2+) ion per subunit.</text>
</comment>
<keyword evidence="11" id="KW-0418">Kinase</keyword>
<dbReference type="AlphaFoldDB" id="A0A7D4PX10"/>
<dbReference type="HAMAP" id="MF_00453">
    <property type="entry name" value="PEPCK_ATP"/>
    <property type="match status" value="1"/>
</dbReference>
<keyword evidence="4 10" id="KW-0312">Gluconeogenesis</keyword>
<dbReference type="SUPFAM" id="SSF68923">
    <property type="entry name" value="PEP carboxykinase N-terminal domain"/>
    <property type="match status" value="1"/>
</dbReference>
<protein>
    <recommendedName>
        <fullName evidence="3 10">Phosphoenolpyruvate carboxykinase (ATP)</fullName>
        <shortName evidence="10">PCK</shortName>
        <shortName evidence="10">PEP carboxykinase</shortName>
        <shortName evidence="10">PEPCK</shortName>
        <ecNumber evidence="3 10">4.1.1.49</ecNumber>
    </recommendedName>
</protein>